<proteinExistence type="predicted"/>
<reference evidence="1 2" key="1">
    <citation type="journal article" date="2019" name="FEMS Microbiol. Lett.">
        <title>A novel salt-tolerant genotype illuminates the sucrose gene evolution in freshwater bloom-forming cyanobacterium Microcystis aeruginosa.</title>
        <authorList>
            <person name="Tanabe Y."/>
            <person name="Yamaguchi H."/>
            <person name="Sano T."/>
            <person name="Kawachi M."/>
        </authorList>
    </citation>
    <scope>NUCLEOTIDE SEQUENCE [LARGE SCALE GENOMIC DNA]</scope>
    <source>
        <strain evidence="1 2">NIES-4325</strain>
    </source>
</reference>
<dbReference type="RefSeq" id="WP_151696438.1">
    <property type="nucleotide sequence ID" value="NZ_BJKP01000022.1"/>
</dbReference>
<organism evidence="1 2">
    <name type="scientific">Microcystis aeruginosa NIES-4325</name>
    <dbReference type="NCBI Taxonomy" id="2569534"/>
    <lineage>
        <taxon>Bacteria</taxon>
        <taxon>Bacillati</taxon>
        <taxon>Cyanobacteriota</taxon>
        <taxon>Cyanophyceae</taxon>
        <taxon>Oscillatoriophycideae</taxon>
        <taxon>Chroococcales</taxon>
        <taxon>Microcystaceae</taxon>
        <taxon>Microcystis</taxon>
    </lineage>
</organism>
<name>A0A5J4F9D9_MICAE</name>
<accession>A0A5J4F9D9</accession>
<dbReference type="Proteomes" id="UP000376575">
    <property type="component" value="Unassembled WGS sequence"/>
</dbReference>
<dbReference type="EMBL" id="BJKP01000022">
    <property type="protein sequence ID" value="GEA27906.1"/>
    <property type="molecule type" value="Genomic_DNA"/>
</dbReference>
<evidence type="ECO:0000313" key="2">
    <source>
        <dbReference type="Proteomes" id="UP000376575"/>
    </source>
</evidence>
<protein>
    <submittedName>
        <fullName evidence="1">Uncharacterized protein</fullName>
    </submittedName>
</protein>
<comment type="caution">
    <text evidence="1">The sequence shown here is derived from an EMBL/GenBank/DDBJ whole genome shotgun (WGS) entry which is preliminary data.</text>
</comment>
<evidence type="ECO:0000313" key="1">
    <source>
        <dbReference type="EMBL" id="GEA27906.1"/>
    </source>
</evidence>
<dbReference type="AlphaFoldDB" id="A0A5J4F9D9"/>
<sequence length="84" mass="9341">MFIVVGAFGWTGLLHWECSKYLQTQEVISSMCATSFPSLDIHAIASEPVAVNISLEAPPLGPRNWLDGVFTRYRLRSISDSLLE</sequence>
<gene>
    <name evidence="1" type="ORF">MiAbW_02476</name>
</gene>